<dbReference type="Gramene" id="TRITD6Av1G226640.2">
    <property type="protein sequence ID" value="TRITD6Av1G226640.2"/>
    <property type="gene ID" value="TRITD6Av1G226640"/>
</dbReference>
<feature type="transmembrane region" description="Helical" evidence="7">
    <location>
        <begin position="231"/>
        <end position="249"/>
    </location>
</feature>
<dbReference type="Gene3D" id="1.20.1250.20">
    <property type="entry name" value="MFS general substrate transporter like domains"/>
    <property type="match status" value="2"/>
</dbReference>
<feature type="transmembrane region" description="Helical" evidence="7">
    <location>
        <begin position="327"/>
        <end position="347"/>
    </location>
</feature>
<dbReference type="CDD" id="cd17315">
    <property type="entry name" value="MFS_GLUT_like"/>
    <property type="match status" value="1"/>
</dbReference>
<accession>A0A9R0YB93</accession>
<feature type="transmembrane region" description="Helical" evidence="7">
    <location>
        <begin position="297"/>
        <end position="315"/>
    </location>
</feature>
<evidence type="ECO:0000313" key="9">
    <source>
        <dbReference type="EMBL" id="VAI52238.1"/>
    </source>
</evidence>
<dbReference type="InterPro" id="IPR005828">
    <property type="entry name" value="MFS_sugar_transport-like"/>
</dbReference>
<dbReference type="InterPro" id="IPR036259">
    <property type="entry name" value="MFS_trans_sf"/>
</dbReference>
<dbReference type="Pfam" id="PF00083">
    <property type="entry name" value="Sugar_tr"/>
    <property type="match status" value="1"/>
</dbReference>
<keyword evidence="6 7" id="KW-0472">Membrane</keyword>
<dbReference type="PROSITE" id="PS00217">
    <property type="entry name" value="SUGAR_TRANSPORT_2"/>
    <property type="match status" value="1"/>
</dbReference>
<feature type="transmembrane region" description="Helical" evidence="7">
    <location>
        <begin position="74"/>
        <end position="92"/>
    </location>
</feature>
<reference evidence="9 10" key="1">
    <citation type="submission" date="2017-09" db="EMBL/GenBank/DDBJ databases">
        <authorList>
            <consortium name="International Durum Wheat Genome Sequencing Consortium (IDWGSC)"/>
            <person name="Milanesi L."/>
        </authorList>
    </citation>
    <scope>NUCLEOTIDE SEQUENCE [LARGE SCALE GENOMIC DNA]</scope>
    <source>
        <strain evidence="10">cv. Svevo</strain>
    </source>
</reference>
<evidence type="ECO:0000256" key="3">
    <source>
        <dbReference type="ARBA" id="ARBA00022448"/>
    </source>
</evidence>
<proteinExistence type="inferred from homology"/>
<dbReference type="InterPro" id="IPR003663">
    <property type="entry name" value="Sugar/inositol_transpt"/>
</dbReference>
<dbReference type="EMBL" id="LT934121">
    <property type="protein sequence ID" value="VAI52238.1"/>
    <property type="molecule type" value="Genomic_DNA"/>
</dbReference>
<evidence type="ECO:0000256" key="1">
    <source>
        <dbReference type="ARBA" id="ARBA00004141"/>
    </source>
</evidence>
<protein>
    <recommendedName>
        <fullName evidence="8">Major facilitator superfamily (MFS) profile domain-containing protein</fullName>
    </recommendedName>
</protein>
<keyword evidence="5 7" id="KW-1133">Transmembrane helix</keyword>
<evidence type="ECO:0000259" key="8">
    <source>
        <dbReference type="PROSITE" id="PS50850"/>
    </source>
</evidence>
<dbReference type="SUPFAM" id="SSF103473">
    <property type="entry name" value="MFS general substrate transporter"/>
    <property type="match status" value="1"/>
</dbReference>
<keyword evidence="4 7" id="KW-0812">Transmembrane</keyword>
<feature type="domain" description="Major facilitator superfamily (MFS) profile" evidence="8">
    <location>
        <begin position="7"/>
        <end position="382"/>
    </location>
</feature>
<dbReference type="AlphaFoldDB" id="A0A9R0YB93"/>
<evidence type="ECO:0000256" key="5">
    <source>
        <dbReference type="ARBA" id="ARBA00022989"/>
    </source>
</evidence>
<dbReference type="GO" id="GO:0022857">
    <property type="term" value="F:transmembrane transporter activity"/>
    <property type="evidence" value="ECO:0007669"/>
    <property type="project" value="InterPro"/>
</dbReference>
<feature type="transmembrane region" description="Helical" evidence="7">
    <location>
        <begin position="261"/>
        <end position="285"/>
    </location>
</feature>
<dbReference type="PROSITE" id="PS00216">
    <property type="entry name" value="SUGAR_TRANSPORT_1"/>
    <property type="match status" value="1"/>
</dbReference>
<evidence type="ECO:0000256" key="2">
    <source>
        <dbReference type="ARBA" id="ARBA00010992"/>
    </source>
</evidence>
<dbReference type="PANTHER" id="PTHR48020">
    <property type="entry name" value="PROTON MYO-INOSITOL COTRANSPORTER"/>
    <property type="match status" value="1"/>
</dbReference>
<dbReference type="InterPro" id="IPR005829">
    <property type="entry name" value="Sugar_transporter_CS"/>
</dbReference>
<sequence>MRGAALVALAAALGNMLQGWDNATIAGSLLYIKRDFGLHGQPALQGLVVATSLIGATLITTFSGSLSDRVGRRPMLVASSLLYTLAGMLMLWSPTVGVLLLARLVDGFAVGLAVTLIPVYISETAPPEVRGLLSTLPQLTGSTGMFLAYCMVFAMTLAPSPNWRVMMGVLVLPSLVYVAVAMLFLPESPRWLILQQFSGVSGILYYTPQILDQAGVSVLLASLGLSSDSAAILISGLTTLLMLPAIAVAMRLMDVAGRRSLLLWTIPVLIVSLVTLVTADVLPLATTMHAAVSTTSIIVYICTFVMGFGPIPGILCSEIFPTRVRGMCIAICSLAFWLSNIAVTYSMPVMLDYLGLTGVFSIYAAVCCVALAFVALRVPETKGLPLEVIAEFFNVASKGMPKLDHDE</sequence>
<comment type="subcellular location">
    <subcellularLocation>
        <location evidence="1">Membrane</location>
        <topology evidence="1">Multi-pass membrane protein</topology>
    </subcellularLocation>
</comment>
<feature type="transmembrane region" description="Helical" evidence="7">
    <location>
        <begin position="353"/>
        <end position="376"/>
    </location>
</feature>
<dbReference type="GO" id="GO:0016020">
    <property type="term" value="C:membrane"/>
    <property type="evidence" value="ECO:0007669"/>
    <property type="project" value="UniProtKB-SubCell"/>
</dbReference>
<dbReference type="PROSITE" id="PS50850">
    <property type="entry name" value="MFS"/>
    <property type="match status" value="1"/>
</dbReference>
<name>A0A9R0YB93_TRITD</name>
<evidence type="ECO:0000313" key="10">
    <source>
        <dbReference type="Proteomes" id="UP000324705"/>
    </source>
</evidence>
<evidence type="ECO:0000256" key="6">
    <source>
        <dbReference type="ARBA" id="ARBA00023136"/>
    </source>
</evidence>
<dbReference type="InterPro" id="IPR050814">
    <property type="entry name" value="Myo-inositol_Transporter"/>
</dbReference>
<keyword evidence="10" id="KW-1185">Reference proteome</keyword>
<gene>
    <name evidence="9" type="ORF">TRITD_6Av1G226640</name>
</gene>
<feature type="transmembrane region" description="Helical" evidence="7">
    <location>
        <begin position="98"/>
        <end position="121"/>
    </location>
</feature>
<evidence type="ECO:0000256" key="4">
    <source>
        <dbReference type="ARBA" id="ARBA00022692"/>
    </source>
</evidence>
<dbReference type="Proteomes" id="UP000324705">
    <property type="component" value="Chromosome 6A"/>
</dbReference>
<feature type="transmembrane region" description="Helical" evidence="7">
    <location>
        <begin position="133"/>
        <end position="157"/>
    </location>
</feature>
<comment type="similarity">
    <text evidence="2">Belongs to the major facilitator superfamily. Sugar transporter (TC 2.A.1.1) family.</text>
</comment>
<keyword evidence="3" id="KW-0813">Transport</keyword>
<feature type="transmembrane region" description="Helical" evidence="7">
    <location>
        <begin position="43"/>
        <end position="62"/>
    </location>
</feature>
<feature type="transmembrane region" description="Helical" evidence="7">
    <location>
        <begin position="163"/>
        <end position="185"/>
    </location>
</feature>
<dbReference type="PANTHER" id="PTHR48020:SF35">
    <property type="entry name" value="SUGAR TRANSPORTER"/>
    <property type="match status" value="1"/>
</dbReference>
<evidence type="ECO:0000256" key="7">
    <source>
        <dbReference type="SAM" id="Phobius"/>
    </source>
</evidence>
<dbReference type="PRINTS" id="PR00171">
    <property type="entry name" value="SUGRTRNSPORT"/>
</dbReference>
<dbReference type="InterPro" id="IPR020846">
    <property type="entry name" value="MFS_dom"/>
</dbReference>
<organism evidence="9 10">
    <name type="scientific">Triticum turgidum subsp. durum</name>
    <name type="common">Durum wheat</name>
    <name type="synonym">Triticum durum</name>
    <dbReference type="NCBI Taxonomy" id="4567"/>
    <lineage>
        <taxon>Eukaryota</taxon>
        <taxon>Viridiplantae</taxon>
        <taxon>Streptophyta</taxon>
        <taxon>Embryophyta</taxon>
        <taxon>Tracheophyta</taxon>
        <taxon>Spermatophyta</taxon>
        <taxon>Magnoliopsida</taxon>
        <taxon>Liliopsida</taxon>
        <taxon>Poales</taxon>
        <taxon>Poaceae</taxon>
        <taxon>BOP clade</taxon>
        <taxon>Pooideae</taxon>
        <taxon>Triticodae</taxon>
        <taxon>Triticeae</taxon>
        <taxon>Triticinae</taxon>
        <taxon>Triticum</taxon>
    </lineage>
</organism>